<dbReference type="RefSeq" id="WP_245751185.1">
    <property type="nucleotide sequence ID" value="NZ_FOXQ01000001.1"/>
</dbReference>
<evidence type="ECO:0000256" key="1">
    <source>
        <dbReference type="SAM" id="SignalP"/>
    </source>
</evidence>
<organism evidence="3 4">
    <name type="scientific">Parafilimonas terrae</name>
    <dbReference type="NCBI Taxonomy" id="1465490"/>
    <lineage>
        <taxon>Bacteria</taxon>
        <taxon>Pseudomonadati</taxon>
        <taxon>Bacteroidota</taxon>
        <taxon>Chitinophagia</taxon>
        <taxon>Chitinophagales</taxon>
        <taxon>Chitinophagaceae</taxon>
        <taxon>Parafilimonas</taxon>
    </lineage>
</organism>
<dbReference type="PANTHER" id="PTHR33546:SF1">
    <property type="entry name" value="LARGE, MULTIFUNCTIONAL SECRETED PROTEIN"/>
    <property type="match status" value="1"/>
</dbReference>
<feature type="signal peptide" evidence="1">
    <location>
        <begin position="1"/>
        <end position="28"/>
    </location>
</feature>
<dbReference type="AlphaFoldDB" id="A0A1I5S4K9"/>
<evidence type="ECO:0000259" key="2">
    <source>
        <dbReference type="Pfam" id="PF22807"/>
    </source>
</evidence>
<gene>
    <name evidence="3" type="ORF">SAMN05444277_101582</name>
</gene>
<proteinExistence type="predicted"/>
<dbReference type="Proteomes" id="UP000199031">
    <property type="component" value="Unassembled WGS sequence"/>
</dbReference>
<sequence>MQIKFIKTPLYILLLMLLASCASNKKTAGPVNYTKDLPEPYATKSKMNFSNVIGWKANEKPVAPEGFKVNLYAEGFYNPRWMYVTPNGDVLVTEANTEVGFFKKIGAVIIGANKADNLGESANRITILRDADGDGIPELKQTFIDNLNKPFGMLIIGKWLYVANTDALLRFPYTPGETRITAKPEKLIDLPGEGRHWTRNIITNADSTRIYIAVGSSSNVAENGMDKEINRADILEINTDGSGMRVYASGLRNPVGMAWEPATGILWAAVNERDELGDDLVPDYLTSIKENGFYGWPYFYYGTHIDPRLKDEAAKALIKEAIVPDVSLGSHTASLGLAFGNKSNFPEKYKTGAFIAQHGSWNRSQLSGYKVLYVPFKNGKPSGPPEDFLTGFIADLNKEKVHGRPVGIVFLKDGSMLLTDDTSNRIWHITYTADK</sequence>
<dbReference type="STRING" id="1465490.SAMN05444277_101582"/>
<dbReference type="Pfam" id="PF22807">
    <property type="entry name" value="TrAA12"/>
    <property type="match status" value="2"/>
</dbReference>
<reference evidence="3 4" key="1">
    <citation type="submission" date="2016-10" db="EMBL/GenBank/DDBJ databases">
        <authorList>
            <person name="de Groot N.N."/>
        </authorList>
    </citation>
    <scope>NUCLEOTIDE SEQUENCE [LARGE SCALE GENOMIC DNA]</scope>
    <source>
        <strain evidence="3 4">DSM 28286</strain>
    </source>
</reference>
<dbReference type="Gene3D" id="2.120.10.30">
    <property type="entry name" value="TolB, C-terminal domain"/>
    <property type="match status" value="1"/>
</dbReference>
<keyword evidence="1" id="KW-0732">Signal</keyword>
<keyword evidence="4" id="KW-1185">Reference proteome</keyword>
<protein>
    <submittedName>
        <fullName evidence="3">Glucose/arabinose dehydrogenase, beta-propeller fold</fullName>
    </submittedName>
</protein>
<dbReference type="PANTHER" id="PTHR33546">
    <property type="entry name" value="LARGE, MULTIFUNCTIONAL SECRETED PROTEIN-RELATED"/>
    <property type="match status" value="1"/>
</dbReference>
<feature type="chain" id="PRO_5011711010" evidence="1">
    <location>
        <begin position="29"/>
        <end position="435"/>
    </location>
</feature>
<feature type="domain" description="Pyrroloquinoline quinone-dependent pyranose dehydrogenase beta-propeller" evidence="2">
    <location>
        <begin position="321"/>
        <end position="431"/>
    </location>
</feature>
<evidence type="ECO:0000313" key="3">
    <source>
        <dbReference type="EMBL" id="SFP65713.1"/>
    </source>
</evidence>
<dbReference type="InterPro" id="IPR011041">
    <property type="entry name" value="Quinoprot_gluc/sorb_DH_b-prop"/>
</dbReference>
<dbReference type="PROSITE" id="PS51257">
    <property type="entry name" value="PROKAR_LIPOPROTEIN"/>
    <property type="match status" value="1"/>
</dbReference>
<dbReference type="SUPFAM" id="SSF50952">
    <property type="entry name" value="Soluble quinoprotein glucose dehydrogenase"/>
    <property type="match status" value="1"/>
</dbReference>
<dbReference type="InterPro" id="IPR011042">
    <property type="entry name" value="6-blade_b-propeller_TolB-like"/>
</dbReference>
<accession>A0A1I5S4K9</accession>
<name>A0A1I5S4K9_9BACT</name>
<feature type="domain" description="Pyrroloquinoline quinone-dependent pyranose dehydrogenase beta-propeller" evidence="2">
    <location>
        <begin position="62"/>
        <end position="277"/>
    </location>
</feature>
<dbReference type="InterPro" id="IPR054539">
    <property type="entry name" value="Beta-prop_PDH"/>
</dbReference>
<evidence type="ECO:0000313" key="4">
    <source>
        <dbReference type="Proteomes" id="UP000199031"/>
    </source>
</evidence>
<dbReference type="EMBL" id="FOXQ01000001">
    <property type="protein sequence ID" value="SFP65713.1"/>
    <property type="molecule type" value="Genomic_DNA"/>
</dbReference>